<protein>
    <recommendedName>
        <fullName evidence="3">ZAD domain-containing protein</fullName>
    </recommendedName>
</protein>
<reference evidence="1 2" key="1">
    <citation type="journal article" date="2017" name="PLoS Biol.">
        <title>The sea cucumber genome provides insights into morphological evolution and visceral regeneration.</title>
        <authorList>
            <person name="Zhang X."/>
            <person name="Sun L."/>
            <person name="Yuan J."/>
            <person name="Sun Y."/>
            <person name="Gao Y."/>
            <person name="Zhang L."/>
            <person name="Li S."/>
            <person name="Dai H."/>
            <person name="Hamel J.F."/>
            <person name="Liu C."/>
            <person name="Yu Y."/>
            <person name="Liu S."/>
            <person name="Lin W."/>
            <person name="Guo K."/>
            <person name="Jin S."/>
            <person name="Xu P."/>
            <person name="Storey K.B."/>
            <person name="Huan P."/>
            <person name="Zhang T."/>
            <person name="Zhou Y."/>
            <person name="Zhang J."/>
            <person name="Lin C."/>
            <person name="Li X."/>
            <person name="Xing L."/>
            <person name="Huo D."/>
            <person name="Sun M."/>
            <person name="Wang L."/>
            <person name="Mercier A."/>
            <person name="Li F."/>
            <person name="Yang H."/>
            <person name="Xiang J."/>
        </authorList>
    </citation>
    <scope>NUCLEOTIDE SEQUENCE [LARGE SCALE GENOMIC DNA]</scope>
    <source>
        <strain evidence="1">Shaxun</strain>
        <tissue evidence="1">Muscle</tissue>
    </source>
</reference>
<evidence type="ECO:0008006" key="3">
    <source>
        <dbReference type="Google" id="ProtNLM"/>
    </source>
</evidence>
<keyword evidence="2" id="KW-1185">Reference proteome</keyword>
<gene>
    <name evidence="1" type="ORF">BSL78_27119</name>
</gene>
<name>A0A2G8JJX9_STIJA</name>
<organism evidence="1 2">
    <name type="scientific">Stichopus japonicus</name>
    <name type="common">Sea cucumber</name>
    <dbReference type="NCBI Taxonomy" id="307972"/>
    <lineage>
        <taxon>Eukaryota</taxon>
        <taxon>Metazoa</taxon>
        <taxon>Echinodermata</taxon>
        <taxon>Eleutherozoa</taxon>
        <taxon>Echinozoa</taxon>
        <taxon>Holothuroidea</taxon>
        <taxon>Aspidochirotacea</taxon>
        <taxon>Aspidochirotida</taxon>
        <taxon>Stichopodidae</taxon>
        <taxon>Apostichopus</taxon>
    </lineage>
</organism>
<evidence type="ECO:0000313" key="2">
    <source>
        <dbReference type="Proteomes" id="UP000230750"/>
    </source>
</evidence>
<dbReference type="OrthoDB" id="2441813at2759"/>
<sequence>MDLHRALLSCICRLCGTRGHEIAASKLTPKCNLSRDIYSSLDIDINEDSQDIHPPSICDTCRLKVSRWKKNKYNRKKDLQPPNITIHEFSAHDDACQVCAERQWDAKIVADFLQQQGMFSWNEEGEVVGVVVDRGGNGILKKVSVKGQNIDCFVLGKRVEIPFKSMEDVATKFLDASICPGNGDFQELAHTNLYCGLKSQSGSSIATVEKGFYDGRTLQSKYIIRHANCQLILPQSVATASNRSFTLCKACLLYRSTLQRAQEGQKQRNETKAKFVPTKFLSPDELREKVGQLHQEKTSVLQQNRRLKERIEQSLKEDSVEIIEAKLRS</sequence>
<comment type="caution">
    <text evidence="1">The sequence shown here is derived from an EMBL/GenBank/DDBJ whole genome shotgun (WGS) entry which is preliminary data.</text>
</comment>
<proteinExistence type="predicted"/>
<dbReference type="AlphaFoldDB" id="A0A2G8JJX9"/>
<accession>A0A2G8JJX9</accession>
<evidence type="ECO:0000313" key="1">
    <source>
        <dbReference type="EMBL" id="PIK36054.1"/>
    </source>
</evidence>
<dbReference type="EMBL" id="MRZV01001754">
    <property type="protein sequence ID" value="PIK36054.1"/>
    <property type="molecule type" value="Genomic_DNA"/>
</dbReference>
<dbReference type="Proteomes" id="UP000230750">
    <property type="component" value="Unassembled WGS sequence"/>
</dbReference>